<keyword evidence="1" id="KW-0472">Membrane</keyword>
<protein>
    <submittedName>
        <fullName evidence="2">Uncharacterized protein</fullName>
    </submittedName>
</protein>
<evidence type="ECO:0000313" key="2">
    <source>
        <dbReference type="EMBL" id="RVW51066.1"/>
    </source>
</evidence>
<dbReference type="AlphaFoldDB" id="A0A438ETH5"/>
<proteinExistence type="predicted"/>
<evidence type="ECO:0000313" key="3">
    <source>
        <dbReference type="Proteomes" id="UP000288805"/>
    </source>
</evidence>
<accession>A0A438ETH5</accession>
<name>A0A438ETH5_VITVI</name>
<reference evidence="2 3" key="1">
    <citation type="journal article" date="2018" name="PLoS Genet.">
        <title>Population sequencing reveals clonal diversity and ancestral inbreeding in the grapevine cultivar Chardonnay.</title>
        <authorList>
            <person name="Roach M.J."/>
            <person name="Johnson D.L."/>
            <person name="Bohlmann J."/>
            <person name="van Vuuren H.J."/>
            <person name="Jones S.J."/>
            <person name="Pretorius I.S."/>
            <person name="Schmidt S.A."/>
            <person name="Borneman A.R."/>
        </authorList>
    </citation>
    <scope>NUCLEOTIDE SEQUENCE [LARGE SCALE GENOMIC DNA]</scope>
    <source>
        <strain evidence="3">cv. Chardonnay</strain>
        <tissue evidence="2">Leaf</tissue>
    </source>
</reference>
<dbReference type="EMBL" id="QGNW01001188">
    <property type="protein sequence ID" value="RVW51066.1"/>
    <property type="molecule type" value="Genomic_DNA"/>
</dbReference>
<dbReference type="Proteomes" id="UP000288805">
    <property type="component" value="Unassembled WGS sequence"/>
</dbReference>
<sequence>MGTLEEVFEVPIISHGKDCQGYTKLSWIGPKTITWLIPLFRVIGEKFQSRLMMEIFIFHQMRLVRMTTQSRLMYPPASLLRKDDNEEDDIDDDIPEEYVLKQEANSVASCAVEMGGDGRGDKNMGIRLRWKPTVCLLAVTMIWLLMIVLDVVKKLLSAKVEMPCNFGAHILGTLVPTMSGREHSSTIYLWFLPDIKVMVEARNSHVQDGESDGDANLLSPEWNWTWLQLVHNPWDGH</sequence>
<comment type="caution">
    <text evidence="2">The sequence shown here is derived from an EMBL/GenBank/DDBJ whole genome shotgun (WGS) entry which is preliminary data.</text>
</comment>
<keyword evidence="1" id="KW-0812">Transmembrane</keyword>
<organism evidence="2 3">
    <name type="scientific">Vitis vinifera</name>
    <name type="common">Grape</name>
    <dbReference type="NCBI Taxonomy" id="29760"/>
    <lineage>
        <taxon>Eukaryota</taxon>
        <taxon>Viridiplantae</taxon>
        <taxon>Streptophyta</taxon>
        <taxon>Embryophyta</taxon>
        <taxon>Tracheophyta</taxon>
        <taxon>Spermatophyta</taxon>
        <taxon>Magnoliopsida</taxon>
        <taxon>eudicotyledons</taxon>
        <taxon>Gunneridae</taxon>
        <taxon>Pentapetalae</taxon>
        <taxon>rosids</taxon>
        <taxon>Vitales</taxon>
        <taxon>Vitaceae</taxon>
        <taxon>Viteae</taxon>
        <taxon>Vitis</taxon>
    </lineage>
</organism>
<evidence type="ECO:0000256" key="1">
    <source>
        <dbReference type="SAM" id="Phobius"/>
    </source>
</evidence>
<keyword evidence="1" id="KW-1133">Transmembrane helix</keyword>
<feature type="transmembrane region" description="Helical" evidence="1">
    <location>
        <begin position="134"/>
        <end position="152"/>
    </location>
</feature>
<gene>
    <name evidence="2" type="ORF">CK203_077649</name>
</gene>